<proteinExistence type="predicted"/>
<accession>A0ABY0H963</accession>
<evidence type="ECO:0000313" key="1">
    <source>
        <dbReference type="EMBL" id="RYO84863.1"/>
    </source>
</evidence>
<organism evidence="1 2">
    <name type="scientific">Monosporascus cannonballus</name>
    <dbReference type="NCBI Taxonomy" id="155416"/>
    <lineage>
        <taxon>Eukaryota</taxon>
        <taxon>Fungi</taxon>
        <taxon>Dikarya</taxon>
        <taxon>Ascomycota</taxon>
        <taxon>Pezizomycotina</taxon>
        <taxon>Sordariomycetes</taxon>
        <taxon>Xylariomycetidae</taxon>
        <taxon>Xylariales</taxon>
        <taxon>Xylariales incertae sedis</taxon>
        <taxon>Monosporascus</taxon>
    </lineage>
</organism>
<dbReference type="EMBL" id="QJNS01000151">
    <property type="protein sequence ID" value="RYO84863.1"/>
    <property type="molecule type" value="Genomic_DNA"/>
</dbReference>
<gene>
    <name evidence="1" type="ORF">DL762_005444</name>
</gene>
<keyword evidence="2" id="KW-1185">Reference proteome</keyword>
<sequence>MATELAHSDSNSLAVSAVRAVNVEFLEGKGGMAILQLLRRRAAPQVGRGLRITPSSKRSAARILTILHILASVSK</sequence>
<name>A0ABY0H963_9PEZI</name>
<protein>
    <submittedName>
        <fullName evidence="1">Uncharacterized protein</fullName>
    </submittedName>
</protein>
<reference evidence="1 2" key="1">
    <citation type="submission" date="2018-06" db="EMBL/GenBank/DDBJ databases">
        <title>Complete Genomes of Monosporascus.</title>
        <authorList>
            <person name="Robinson A.J."/>
            <person name="Natvig D.O."/>
        </authorList>
    </citation>
    <scope>NUCLEOTIDE SEQUENCE [LARGE SCALE GENOMIC DNA]</scope>
    <source>
        <strain evidence="1 2">CBS 609.92</strain>
    </source>
</reference>
<comment type="caution">
    <text evidence="1">The sequence shown here is derived from an EMBL/GenBank/DDBJ whole genome shotgun (WGS) entry which is preliminary data.</text>
</comment>
<dbReference type="Proteomes" id="UP000294003">
    <property type="component" value="Unassembled WGS sequence"/>
</dbReference>
<evidence type="ECO:0000313" key="2">
    <source>
        <dbReference type="Proteomes" id="UP000294003"/>
    </source>
</evidence>